<organism evidence="1 2">
    <name type="scientific">Castanea mollissima</name>
    <name type="common">Chinese chestnut</name>
    <dbReference type="NCBI Taxonomy" id="60419"/>
    <lineage>
        <taxon>Eukaryota</taxon>
        <taxon>Viridiplantae</taxon>
        <taxon>Streptophyta</taxon>
        <taxon>Embryophyta</taxon>
        <taxon>Tracheophyta</taxon>
        <taxon>Spermatophyta</taxon>
        <taxon>Magnoliopsida</taxon>
        <taxon>eudicotyledons</taxon>
        <taxon>Gunneridae</taxon>
        <taxon>Pentapetalae</taxon>
        <taxon>rosids</taxon>
        <taxon>fabids</taxon>
        <taxon>Fagales</taxon>
        <taxon>Fagaceae</taxon>
        <taxon>Castanea</taxon>
    </lineage>
</organism>
<keyword evidence="2" id="KW-1185">Reference proteome</keyword>
<dbReference type="EMBL" id="JRKL02007181">
    <property type="protein sequence ID" value="KAF3948020.1"/>
    <property type="molecule type" value="Genomic_DNA"/>
</dbReference>
<dbReference type="Proteomes" id="UP000737018">
    <property type="component" value="Unassembled WGS sequence"/>
</dbReference>
<accession>A0A8J4QDC2</accession>
<dbReference type="Gene3D" id="3.40.1190.20">
    <property type="match status" value="1"/>
</dbReference>
<dbReference type="InterPro" id="IPR029056">
    <property type="entry name" value="Ribokinase-like"/>
</dbReference>
<evidence type="ECO:0000313" key="2">
    <source>
        <dbReference type="Proteomes" id="UP000737018"/>
    </source>
</evidence>
<gene>
    <name evidence="1" type="ORF">CMV_025931</name>
</gene>
<protein>
    <submittedName>
        <fullName evidence="1">Uncharacterized protein</fullName>
    </submittedName>
</protein>
<comment type="caution">
    <text evidence="1">The sequence shown here is derived from an EMBL/GenBank/DDBJ whole genome shotgun (WGS) entry which is preliminary data.</text>
</comment>
<evidence type="ECO:0000313" key="1">
    <source>
        <dbReference type="EMBL" id="KAF3948020.1"/>
    </source>
</evidence>
<reference evidence="1" key="1">
    <citation type="submission" date="2020-03" db="EMBL/GenBank/DDBJ databases">
        <title>Castanea mollissima Vanexum genome sequencing.</title>
        <authorList>
            <person name="Staton M."/>
        </authorList>
    </citation>
    <scope>NUCLEOTIDE SEQUENCE</scope>
    <source>
        <tissue evidence="1">Leaf</tissue>
    </source>
</reference>
<sequence length="95" mass="10451">MLLISSSFGGLPFLYIFPSDLHDFIWCSYLSCNGELISYTVDSRCYIGIQSKLPSCGRSKCNGAIGYIGSIGKDKFGEEMTKNLSSAGVNVHYYN</sequence>
<dbReference type="OrthoDB" id="432447at2759"/>
<name>A0A8J4QDC2_9ROSI</name>
<dbReference type="AlphaFoldDB" id="A0A8J4QDC2"/>
<proteinExistence type="predicted"/>